<dbReference type="EMBL" id="CAJVQB010021577">
    <property type="protein sequence ID" value="CAG8797444.1"/>
    <property type="molecule type" value="Genomic_DNA"/>
</dbReference>
<evidence type="ECO:0000313" key="2">
    <source>
        <dbReference type="Proteomes" id="UP000789901"/>
    </source>
</evidence>
<organism evidence="1 2">
    <name type="scientific">Gigaspora margarita</name>
    <dbReference type="NCBI Taxonomy" id="4874"/>
    <lineage>
        <taxon>Eukaryota</taxon>
        <taxon>Fungi</taxon>
        <taxon>Fungi incertae sedis</taxon>
        <taxon>Mucoromycota</taxon>
        <taxon>Glomeromycotina</taxon>
        <taxon>Glomeromycetes</taxon>
        <taxon>Diversisporales</taxon>
        <taxon>Gigasporaceae</taxon>
        <taxon>Gigaspora</taxon>
    </lineage>
</organism>
<sequence>MNLELELDYFINKRVESRILSEQIRSLQSRKENTRVVIKKPSLKLIDRIESIRIWSSTINREGKVVKDTKRRIQNWILFTKPELIPILEALLIAPSKSRVIIRLDSSAAIFLVKNVLEEPRA</sequence>
<comment type="caution">
    <text evidence="1">The sequence shown here is derived from an EMBL/GenBank/DDBJ whole genome shotgun (WGS) entry which is preliminary data.</text>
</comment>
<proteinExistence type="predicted"/>
<accession>A0ABN7VT89</accession>
<gene>
    <name evidence="1" type="ORF">GMARGA_LOCUS22392</name>
</gene>
<name>A0ABN7VT89_GIGMA</name>
<protein>
    <submittedName>
        <fullName evidence="1">26322_t:CDS:1</fullName>
    </submittedName>
</protein>
<evidence type="ECO:0000313" key="1">
    <source>
        <dbReference type="EMBL" id="CAG8797444.1"/>
    </source>
</evidence>
<keyword evidence="2" id="KW-1185">Reference proteome</keyword>
<reference evidence="1 2" key="1">
    <citation type="submission" date="2021-06" db="EMBL/GenBank/DDBJ databases">
        <authorList>
            <person name="Kallberg Y."/>
            <person name="Tangrot J."/>
            <person name="Rosling A."/>
        </authorList>
    </citation>
    <scope>NUCLEOTIDE SEQUENCE [LARGE SCALE GENOMIC DNA]</scope>
    <source>
        <strain evidence="1 2">120-4 pot B 10/14</strain>
    </source>
</reference>
<dbReference type="Proteomes" id="UP000789901">
    <property type="component" value="Unassembled WGS sequence"/>
</dbReference>